<dbReference type="AlphaFoldDB" id="A0A850QUP8"/>
<evidence type="ECO:0000256" key="2">
    <source>
        <dbReference type="SAM" id="SignalP"/>
    </source>
</evidence>
<evidence type="ECO:0000313" key="6">
    <source>
        <dbReference type="Proteomes" id="UP000533429"/>
    </source>
</evidence>
<sequence>MIYKKKILAMSVALILSNNAYSIPHGFEDLYELKNGKIKFIVNDEYIIELNAKYSSESVEIDKSELKKLESNLEETFLNNKAKKKIISDLTHGVKSSSQCKGKRDVCIPEDNNNISYIVINNQKIVRVLTPSSYLDSNNKKKKYISITNKNKALISEHDLSFDMYDDTKSNYYYRNSSYLGLGPGYVSSDFDLSEKSNDNDFELNELAYNFLSESTRVRFGYSSDFVEQNWNGTGLLDTNASENIFGLTIGSTKQLEFENKQTSQRIFFSSPANGRLTVYRNDKPVLEKNIGAGQNYLSLNELPQGIYDVDLVVKSGDKVVFKEKRTIFNKSKYNLNKGDLDYTVTIGNYEKKNIYKNLDYGNENEIEYDDRAMINGKVAYKISDSIIIGSEVGILESDSFYKAALDYQITNDLNMSSVVNLFSNNSKYYQIDALYKNLSIQFSSYTDNHPLTEQPKIDNYFYGIGDNEQLSVSYSQSILTGDAYISYINQKNNKSNYKNQINLYNIGYTLPIFHDSYLSINYSYMDSEYNYDTDDDWSVDVSLEIPIGNFDSVRYTGNFDDNGESNRVAYNHYIDLTDSISGNIETGIKYNNHEYESGNIVSDASLSLSQNSSIINSSLYGYADSNGYASLSMNLNTNTIVTMDDLYLSSSNSDAYLALTNASYKKPNSTDSFSSVANIKRNNELSQRVHIDNDIELIPVDNYKEYQVSIDTDASDFYNQGDDFVKSTTAPGTVINMDLRLYNVDSYISIFNDLSGSPVSNIKCIGDGCYGVQEIQDGVYKIRVARGQPFKLVTNNDRCFIPSSDAVVSNNLGENFCMPATEDENGIQVAKIKNRYYYYVGMYDDKDMFINTARAIYNDVDKQFVFRNAANHTMVFLSSDGRVSEQEKENINILQNYALDDTKVKSDYVKL</sequence>
<keyword evidence="1 2" id="KW-0732">Signal</keyword>
<dbReference type="Pfam" id="PF16967">
    <property type="entry name" value="TcfC"/>
    <property type="match status" value="1"/>
</dbReference>
<feature type="chain" id="PRO_5032951237" evidence="2">
    <location>
        <begin position="23"/>
        <end position="912"/>
    </location>
</feature>
<dbReference type="InterPro" id="IPR032636">
    <property type="entry name" value="Pilus_assem_E-set-like_dom"/>
</dbReference>
<evidence type="ECO:0000313" key="5">
    <source>
        <dbReference type="EMBL" id="NVO99108.1"/>
    </source>
</evidence>
<comment type="caution">
    <text evidence="5">The sequence shown here is derived from an EMBL/GenBank/DDBJ whole genome shotgun (WGS) entry which is preliminary data.</text>
</comment>
<evidence type="ECO:0000256" key="1">
    <source>
        <dbReference type="ARBA" id="ARBA00022729"/>
    </source>
</evidence>
<dbReference type="EMBL" id="JABXOR010000166">
    <property type="protein sequence ID" value="NVO99108.1"/>
    <property type="molecule type" value="Genomic_DNA"/>
</dbReference>
<reference evidence="5 6" key="1">
    <citation type="submission" date="2020-06" db="EMBL/GenBank/DDBJ databases">
        <title>Photobacterium damselae subsp. damselae comparative genomics.</title>
        <authorList>
            <person name="Osorio C.R."/>
        </authorList>
    </citation>
    <scope>NUCLEOTIDE SEQUENCE [LARGE SCALE GENOMIC DNA]</scope>
    <source>
        <strain evidence="5 6">TW250/03</strain>
    </source>
</reference>
<organism evidence="5 6">
    <name type="scientific">Photobacterium damselae subsp. damselae</name>
    <name type="common">Listonella damsela</name>
    <dbReference type="NCBI Taxonomy" id="85581"/>
    <lineage>
        <taxon>Bacteria</taxon>
        <taxon>Pseudomonadati</taxon>
        <taxon>Pseudomonadota</taxon>
        <taxon>Gammaproteobacteria</taxon>
        <taxon>Vibrionales</taxon>
        <taxon>Vibrionaceae</taxon>
        <taxon>Photobacterium</taxon>
    </lineage>
</organism>
<dbReference type="Proteomes" id="UP000533429">
    <property type="component" value="Unassembled WGS sequence"/>
</dbReference>
<feature type="signal peptide" evidence="2">
    <location>
        <begin position="1"/>
        <end position="22"/>
    </location>
</feature>
<proteinExistence type="predicted"/>
<gene>
    <name evidence="5" type="ORF">HWA77_02650</name>
</gene>
<dbReference type="Pfam" id="PF15976">
    <property type="entry name" value="CooC_C"/>
    <property type="match status" value="1"/>
</dbReference>
<evidence type="ECO:0000259" key="4">
    <source>
        <dbReference type="Pfam" id="PF16967"/>
    </source>
</evidence>
<dbReference type="InterPro" id="IPR031917">
    <property type="entry name" value="Pilus_assem_C"/>
</dbReference>
<evidence type="ECO:0000259" key="3">
    <source>
        <dbReference type="Pfam" id="PF15976"/>
    </source>
</evidence>
<protein>
    <submittedName>
        <fullName evidence="5">CS1-pili formation C-terminal domain-containing protein</fullName>
    </submittedName>
</protein>
<name>A0A850QUP8_PHODD</name>
<accession>A0A850QUP8</accession>
<feature type="domain" description="Pilus assembly protein C-terminal" evidence="3">
    <location>
        <begin position="731"/>
        <end position="819"/>
    </location>
</feature>
<feature type="domain" description="Pilus assembly protein E-set like" evidence="4">
    <location>
        <begin position="265"/>
        <end position="330"/>
    </location>
</feature>